<dbReference type="Proteomes" id="UP000316095">
    <property type="component" value="Unassembled WGS sequence"/>
</dbReference>
<organism evidence="9 10">
    <name type="scientific">Rubinisphaera italica</name>
    <dbReference type="NCBI Taxonomy" id="2527969"/>
    <lineage>
        <taxon>Bacteria</taxon>
        <taxon>Pseudomonadati</taxon>
        <taxon>Planctomycetota</taxon>
        <taxon>Planctomycetia</taxon>
        <taxon>Planctomycetales</taxon>
        <taxon>Planctomycetaceae</taxon>
        <taxon>Rubinisphaera</taxon>
    </lineage>
</organism>
<evidence type="ECO:0000256" key="5">
    <source>
        <dbReference type="ARBA" id="ARBA00022692"/>
    </source>
</evidence>
<comment type="subcellular location">
    <subcellularLocation>
        <location evidence="1">Cell outer membrane</location>
    </subcellularLocation>
</comment>
<evidence type="ECO:0000256" key="7">
    <source>
        <dbReference type="ARBA" id="ARBA00023237"/>
    </source>
</evidence>
<dbReference type="OrthoDB" id="264900at2"/>
<accession>A0A5C5XFC5</accession>
<evidence type="ECO:0000256" key="8">
    <source>
        <dbReference type="SAM" id="Coils"/>
    </source>
</evidence>
<keyword evidence="10" id="KW-1185">Reference proteome</keyword>
<name>A0A5C5XFC5_9PLAN</name>
<comment type="similarity">
    <text evidence="2">Belongs to the outer membrane factor (OMF) (TC 1.B.17) family.</text>
</comment>
<gene>
    <name evidence="9" type="ORF">Pan54_22300</name>
</gene>
<keyword evidence="7" id="KW-0998">Cell outer membrane</keyword>
<evidence type="ECO:0000256" key="1">
    <source>
        <dbReference type="ARBA" id="ARBA00004442"/>
    </source>
</evidence>
<sequence>MTICIHSHNTKNIAWKCFEFSRFFWCYACCVILCSGVGCTRLPKTARSALPDPIAISENATPLTVPTAENHHANDEKTNLTQLNASEPQLLENLTDEEAIEYAAYTTNSDHPSSSALTISMALQVMLENNPLVRQAQLSQEMQQTLIDESVAEFDTTLSSNLDMRQVNQQASSAIDALGTGQNTISTTNLGNSNGPDLLAFGKKWETGTQTRLAYGSNYNNNNPSGSFLLVNPAYSSNLSLSVSQPLWQGRNQNVNEAPIAIAKLNQARSKYETRETVTDLIVELHAAYWSVYQLQQELTLIQQELSDAEHLHHEEEVRLKLGEGSMVRLTRSLDYVQQLKIELAQVEQRASEAEQRLFLTMGIDQSQTSIPRQLIAEPNSDLIALNVESSREQALQNRNELKIARQKLKTAELQRLQAEDLTKPSINVVGRVGVSGLDSNAFGAIQNASSGNYHNWMMGLNYERKLGKRGEQALLKRAELQFQSAMIELRKAENIINYDVDQSLEQVRKSYEIYQAQLTRSNLLKEQLDIYNKLYHKGQITIEQLVESRGNLLSVQREELLALVNYNLSIVVYHRSIGDLTHRHSI</sequence>
<dbReference type="Gene3D" id="1.20.1600.10">
    <property type="entry name" value="Outer membrane efflux proteins (OEP)"/>
    <property type="match status" value="1"/>
</dbReference>
<proteinExistence type="inferred from homology"/>
<dbReference type="PANTHER" id="PTHR30026:SF23">
    <property type="entry name" value="TO APRF-PUTATIVE OUTER MEMBRANE EFFLUX PROTEIN OR SECRETED ALKALINE PHOSPHATASE-RELATED"/>
    <property type="match status" value="1"/>
</dbReference>
<dbReference type="InterPro" id="IPR003423">
    <property type="entry name" value="OMP_efflux"/>
</dbReference>
<reference evidence="9 10" key="1">
    <citation type="submission" date="2019-02" db="EMBL/GenBank/DDBJ databases">
        <title>Deep-cultivation of Planctomycetes and their phenomic and genomic characterization uncovers novel biology.</title>
        <authorList>
            <person name="Wiegand S."/>
            <person name="Jogler M."/>
            <person name="Boedeker C."/>
            <person name="Pinto D."/>
            <person name="Vollmers J."/>
            <person name="Rivas-Marin E."/>
            <person name="Kohn T."/>
            <person name="Peeters S.H."/>
            <person name="Heuer A."/>
            <person name="Rast P."/>
            <person name="Oberbeckmann S."/>
            <person name="Bunk B."/>
            <person name="Jeske O."/>
            <person name="Meyerdierks A."/>
            <person name="Storesund J.E."/>
            <person name="Kallscheuer N."/>
            <person name="Luecker S."/>
            <person name="Lage O.M."/>
            <person name="Pohl T."/>
            <person name="Merkel B.J."/>
            <person name="Hornburger P."/>
            <person name="Mueller R.-W."/>
            <person name="Bruemmer F."/>
            <person name="Labrenz M."/>
            <person name="Spormann A.M."/>
            <person name="Op Den Camp H."/>
            <person name="Overmann J."/>
            <person name="Amann R."/>
            <person name="Jetten M.S.M."/>
            <person name="Mascher T."/>
            <person name="Medema M.H."/>
            <person name="Devos D.P."/>
            <person name="Kaster A.-K."/>
            <person name="Ovreas L."/>
            <person name="Rohde M."/>
            <person name="Galperin M.Y."/>
            <person name="Jogler C."/>
        </authorList>
    </citation>
    <scope>NUCLEOTIDE SEQUENCE [LARGE SCALE GENOMIC DNA]</scope>
    <source>
        <strain evidence="9 10">Pan54</strain>
    </source>
</reference>
<feature type="coiled-coil region" evidence="8">
    <location>
        <begin position="392"/>
        <end position="422"/>
    </location>
</feature>
<evidence type="ECO:0000256" key="4">
    <source>
        <dbReference type="ARBA" id="ARBA00022452"/>
    </source>
</evidence>
<dbReference type="InterPro" id="IPR051906">
    <property type="entry name" value="TolC-like"/>
</dbReference>
<dbReference type="SUPFAM" id="SSF56954">
    <property type="entry name" value="Outer membrane efflux proteins (OEP)"/>
    <property type="match status" value="1"/>
</dbReference>
<keyword evidence="6" id="KW-0472">Membrane</keyword>
<dbReference type="GO" id="GO:1990281">
    <property type="term" value="C:efflux pump complex"/>
    <property type="evidence" value="ECO:0007669"/>
    <property type="project" value="TreeGrafter"/>
</dbReference>
<dbReference type="GO" id="GO:0009279">
    <property type="term" value="C:cell outer membrane"/>
    <property type="evidence" value="ECO:0007669"/>
    <property type="project" value="UniProtKB-SubCell"/>
</dbReference>
<evidence type="ECO:0000313" key="9">
    <source>
        <dbReference type="EMBL" id="TWT61494.1"/>
    </source>
</evidence>
<evidence type="ECO:0000256" key="6">
    <source>
        <dbReference type="ARBA" id="ARBA00023136"/>
    </source>
</evidence>
<keyword evidence="8" id="KW-0175">Coiled coil</keyword>
<evidence type="ECO:0000313" key="10">
    <source>
        <dbReference type="Proteomes" id="UP000316095"/>
    </source>
</evidence>
<evidence type="ECO:0000256" key="3">
    <source>
        <dbReference type="ARBA" id="ARBA00022448"/>
    </source>
</evidence>
<protein>
    <submittedName>
        <fullName evidence="9">Outer membrane efflux protein</fullName>
    </submittedName>
</protein>
<keyword evidence="3" id="KW-0813">Transport</keyword>
<comment type="caution">
    <text evidence="9">The sequence shown here is derived from an EMBL/GenBank/DDBJ whole genome shotgun (WGS) entry which is preliminary data.</text>
</comment>
<dbReference type="AlphaFoldDB" id="A0A5C5XFC5"/>
<evidence type="ECO:0000256" key="2">
    <source>
        <dbReference type="ARBA" id="ARBA00007613"/>
    </source>
</evidence>
<keyword evidence="4" id="KW-1134">Transmembrane beta strand</keyword>
<dbReference type="GO" id="GO:0015288">
    <property type="term" value="F:porin activity"/>
    <property type="evidence" value="ECO:0007669"/>
    <property type="project" value="TreeGrafter"/>
</dbReference>
<dbReference type="GO" id="GO:0015562">
    <property type="term" value="F:efflux transmembrane transporter activity"/>
    <property type="evidence" value="ECO:0007669"/>
    <property type="project" value="InterPro"/>
</dbReference>
<dbReference type="EMBL" id="SJPG01000001">
    <property type="protein sequence ID" value="TWT61494.1"/>
    <property type="molecule type" value="Genomic_DNA"/>
</dbReference>
<dbReference type="PANTHER" id="PTHR30026">
    <property type="entry name" value="OUTER MEMBRANE PROTEIN TOLC"/>
    <property type="match status" value="1"/>
</dbReference>
<keyword evidence="5" id="KW-0812">Transmembrane</keyword>
<dbReference type="Pfam" id="PF02321">
    <property type="entry name" value="OEP"/>
    <property type="match status" value="1"/>
</dbReference>